<organism evidence="12 13">
    <name type="scientific">Dunaliella salina</name>
    <name type="common">Green alga</name>
    <name type="synonym">Protococcus salinus</name>
    <dbReference type="NCBI Taxonomy" id="3046"/>
    <lineage>
        <taxon>Eukaryota</taxon>
        <taxon>Viridiplantae</taxon>
        <taxon>Chlorophyta</taxon>
        <taxon>core chlorophytes</taxon>
        <taxon>Chlorophyceae</taxon>
        <taxon>CS clade</taxon>
        <taxon>Chlamydomonadales</taxon>
        <taxon>Dunaliellaceae</taxon>
        <taxon>Dunaliella</taxon>
    </lineage>
</organism>
<keyword evidence="4 9" id="KW-0547">Nucleotide-binding</keyword>
<evidence type="ECO:0000256" key="7">
    <source>
        <dbReference type="ARBA" id="ARBA00047899"/>
    </source>
</evidence>
<evidence type="ECO:0000256" key="2">
    <source>
        <dbReference type="ARBA" id="ARBA00022527"/>
    </source>
</evidence>
<keyword evidence="6 9" id="KW-0067">ATP-binding</keyword>
<accession>A0ABQ7GY22</accession>
<evidence type="ECO:0000256" key="10">
    <source>
        <dbReference type="SAM" id="MobiDB-lite"/>
    </source>
</evidence>
<dbReference type="SMART" id="SM00220">
    <property type="entry name" value="S_TKc"/>
    <property type="match status" value="1"/>
</dbReference>
<dbReference type="Gene3D" id="3.30.200.20">
    <property type="entry name" value="Phosphorylase Kinase, domain 1"/>
    <property type="match status" value="1"/>
</dbReference>
<dbReference type="InterPro" id="IPR000719">
    <property type="entry name" value="Prot_kinase_dom"/>
</dbReference>
<dbReference type="PANTHER" id="PTHR44899:SF3">
    <property type="entry name" value="SERINE_THREONINE-PROTEIN KINASE NEK1"/>
    <property type="match status" value="1"/>
</dbReference>
<dbReference type="InterPro" id="IPR008271">
    <property type="entry name" value="Ser/Thr_kinase_AS"/>
</dbReference>
<dbReference type="Pfam" id="PF00069">
    <property type="entry name" value="Pkinase"/>
    <property type="match status" value="1"/>
</dbReference>
<feature type="compositionally biased region" description="Pro residues" evidence="10">
    <location>
        <begin position="811"/>
        <end position="822"/>
    </location>
</feature>
<feature type="region of interest" description="Disordered" evidence="10">
    <location>
        <begin position="494"/>
        <end position="681"/>
    </location>
</feature>
<dbReference type="PROSITE" id="PS50011">
    <property type="entry name" value="PROTEIN_KINASE_DOM"/>
    <property type="match status" value="1"/>
</dbReference>
<feature type="compositionally biased region" description="Acidic residues" evidence="10">
    <location>
        <begin position="830"/>
        <end position="840"/>
    </location>
</feature>
<dbReference type="CDD" id="cd08215">
    <property type="entry name" value="STKc_Nek"/>
    <property type="match status" value="1"/>
</dbReference>
<dbReference type="SUPFAM" id="SSF56112">
    <property type="entry name" value="Protein kinase-like (PK-like)"/>
    <property type="match status" value="1"/>
</dbReference>
<feature type="compositionally biased region" description="Basic and acidic residues" evidence="10">
    <location>
        <begin position="538"/>
        <end position="585"/>
    </location>
</feature>
<protein>
    <recommendedName>
        <fullName evidence="1">non-specific serine/threonine protein kinase</fullName>
        <ecNumber evidence="1">2.7.11.1</ecNumber>
    </recommendedName>
</protein>
<comment type="catalytic activity">
    <reaction evidence="8">
        <text>L-seryl-[protein] + ATP = O-phospho-L-seryl-[protein] + ADP + H(+)</text>
        <dbReference type="Rhea" id="RHEA:17989"/>
        <dbReference type="Rhea" id="RHEA-COMP:9863"/>
        <dbReference type="Rhea" id="RHEA-COMP:11604"/>
        <dbReference type="ChEBI" id="CHEBI:15378"/>
        <dbReference type="ChEBI" id="CHEBI:29999"/>
        <dbReference type="ChEBI" id="CHEBI:30616"/>
        <dbReference type="ChEBI" id="CHEBI:83421"/>
        <dbReference type="ChEBI" id="CHEBI:456216"/>
        <dbReference type="EC" id="2.7.11.1"/>
    </reaction>
</comment>
<feature type="region of interest" description="Disordered" evidence="10">
    <location>
        <begin position="712"/>
        <end position="756"/>
    </location>
</feature>
<dbReference type="InterPro" id="IPR017441">
    <property type="entry name" value="Protein_kinase_ATP_BS"/>
</dbReference>
<evidence type="ECO:0000256" key="8">
    <source>
        <dbReference type="ARBA" id="ARBA00048679"/>
    </source>
</evidence>
<name>A0ABQ7GY22_DUNSA</name>
<feature type="region of interest" description="Disordered" evidence="10">
    <location>
        <begin position="796"/>
        <end position="855"/>
    </location>
</feature>
<feature type="binding site" evidence="9">
    <location>
        <position position="33"/>
    </location>
    <ligand>
        <name>ATP</name>
        <dbReference type="ChEBI" id="CHEBI:30616"/>
    </ligand>
</feature>
<feature type="compositionally biased region" description="Basic and acidic residues" evidence="10">
    <location>
        <begin position="616"/>
        <end position="631"/>
    </location>
</feature>
<evidence type="ECO:0000256" key="9">
    <source>
        <dbReference type="PROSITE-ProRule" id="PRU10141"/>
    </source>
</evidence>
<gene>
    <name evidence="12" type="ORF">DUNSADRAFT_667</name>
</gene>
<feature type="compositionally biased region" description="Basic and acidic residues" evidence="10">
    <location>
        <begin position="494"/>
        <end position="531"/>
    </location>
</feature>
<keyword evidence="5" id="KW-0418">Kinase</keyword>
<reference evidence="12" key="1">
    <citation type="submission" date="2017-08" db="EMBL/GenBank/DDBJ databases">
        <authorList>
            <person name="Polle J.E."/>
            <person name="Barry K."/>
            <person name="Cushman J."/>
            <person name="Schmutz J."/>
            <person name="Tran D."/>
            <person name="Hathwaick L.T."/>
            <person name="Yim W.C."/>
            <person name="Jenkins J."/>
            <person name="Mckie-Krisberg Z.M."/>
            <person name="Prochnik S."/>
            <person name="Lindquist E."/>
            <person name="Dockter R.B."/>
            <person name="Adam C."/>
            <person name="Molina H."/>
            <person name="Bunkerborg J."/>
            <person name="Jin E."/>
            <person name="Buchheim M."/>
            <person name="Magnuson J."/>
        </authorList>
    </citation>
    <scope>NUCLEOTIDE SEQUENCE</scope>
    <source>
        <strain evidence="12">CCAP 19/18</strain>
    </source>
</reference>
<keyword evidence="13" id="KW-1185">Reference proteome</keyword>
<dbReference type="Gene3D" id="1.10.510.10">
    <property type="entry name" value="Transferase(Phosphotransferase) domain 1"/>
    <property type="match status" value="1"/>
</dbReference>
<evidence type="ECO:0000259" key="11">
    <source>
        <dbReference type="PROSITE" id="PS50011"/>
    </source>
</evidence>
<dbReference type="PROSITE" id="PS00108">
    <property type="entry name" value="PROTEIN_KINASE_ST"/>
    <property type="match status" value="1"/>
</dbReference>
<evidence type="ECO:0000256" key="6">
    <source>
        <dbReference type="ARBA" id="ARBA00022840"/>
    </source>
</evidence>
<evidence type="ECO:0000256" key="1">
    <source>
        <dbReference type="ARBA" id="ARBA00012513"/>
    </source>
</evidence>
<evidence type="ECO:0000313" key="12">
    <source>
        <dbReference type="EMBL" id="KAF5839493.1"/>
    </source>
</evidence>
<keyword evidence="2" id="KW-0723">Serine/threonine-protein kinase</keyword>
<evidence type="ECO:0000256" key="3">
    <source>
        <dbReference type="ARBA" id="ARBA00022679"/>
    </source>
</evidence>
<comment type="catalytic activity">
    <reaction evidence="7">
        <text>L-threonyl-[protein] + ATP = O-phospho-L-threonyl-[protein] + ADP + H(+)</text>
        <dbReference type="Rhea" id="RHEA:46608"/>
        <dbReference type="Rhea" id="RHEA-COMP:11060"/>
        <dbReference type="Rhea" id="RHEA-COMP:11605"/>
        <dbReference type="ChEBI" id="CHEBI:15378"/>
        <dbReference type="ChEBI" id="CHEBI:30013"/>
        <dbReference type="ChEBI" id="CHEBI:30616"/>
        <dbReference type="ChEBI" id="CHEBI:61977"/>
        <dbReference type="ChEBI" id="CHEBI:456216"/>
        <dbReference type="EC" id="2.7.11.1"/>
    </reaction>
</comment>
<evidence type="ECO:0000313" key="13">
    <source>
        <dbReference type="Proteomes" id="UP000815325"/>
    </source>
</evidence>
<feature type="domain" description="Protein kinase" evidence="11">
    <location>
        <begin position="4"/>
        <end position="258"/>
    </location>
</feature>
<dbReference type="EC" id="2.7.11.1" evidence="1"/>
<keyword evidence="3" id="KW-0808">Transferase</keyword>
<dbReference type="EMBL" id="MU069542">
    <property type="protein sequence ID" value="KAF5839493.1"/>
    <property type="molecule type" value="Genomic_DNA"/>
</dbReference>
<dbReference type="InterPro" id="IPR051131">
    <property type="entry name" value="NEK_Ser/Thr_kinase_NIMA"/>
</dbReference>
<feature type="region of interest" description="Disordered" evidence="10">
    <location>
        <begin position="277"/>
        <end position="473"/>
    </location>
</feature>
<dbReference type="PROSITE" id="PS00107">
    <property type="entry name" value="PROTEIN_KINASE_ATP"/>
    <property type="match status" value="1"/>
</dbReference>
<feature type="compositionally biased region" description="Low complexity" evidence="10">
    <location>
        <begin position="398"/>
        <end position="446"/>
    </location>
</feature>
<dbReference type="Proteomes" id="UP000815325">
    <property type="component" value="Unassembled WGS sequence"/>
</dbReference>
<comment type="caution">
    <text evidence="12">The sequence shown here is derived from an EMBL/GenBank/DDBJ whole genome shotgun (WGS) entry which is preliminary data.</text>
</comment>
<dbReference type="PANTHER" id="PTHR44899">
    <property type="entry name" value="CAMK FAMILY PROTEIN KINASE"/>
    <property type="match status" value="1"/>
</dbReference>
<dbReference type="InterPro" id="IPR011009">
    <property type="entry name" value="Kinase-like_dom_sf"/>
</dbReference>
<proteinExistence type="predicted"/>
<evidence type="ECO:0000256" key="4">
    <source>
        <dbReference type="ARBA" id="ARBA00022741"/>
    </source>
</evidence>
<sequence>MDKYVRGKVLGKGSFGVCSIVTRKSDGKSFVVKEIDVSRMPKAERETAELEAKLLMALNHPNIVRCVECFVANSKLCIVMDYCSEGDLYGLLQKRRGVPLPEDTILDWFVQLCLSLKHVHDRKILHRDIKTQNVFVSSGGLLKLGDFGVSKVLNSTWQLAATAVGTPYYLSPEICQNKRYNQKSDIWSLGCVLYEITAGRHAFEAPNMRALIQKIVKGTYNPVPSTRSKELRDLIDRIFTLNWEKRPSINDILATPIVKARITKFLSATLQEHEFSHTIIHGRPKPGQLVVQPKQDSSSVPALPPPAFPSAQAKAPSPAVPQRASPSVQAPPVRRSSQPANPAPPVRRSNPPVQGLAAAKSPNPSAYSPKPGGVRAAAPSASPLMHAPSPGRPPSSPPSAAKPSSRPSSGGAGSRASSAGTRASQPQPNAAQAANQRAAQIAAAAQKGVRPPTPDAPPVAAQHRFGGEAAVRRSRELAAIQAQREVERLKLEEQRKKIEADRARLNSERRKAEAAREEKARKAAAEEEQRRKAAAVEMQRKREAERQRKKIEDEQKRKEAEKAVREKERSDMHAKMAAQKKEYYERQQQAARNRAAAEEEARGPAAAAAAAGKVDGALERKSPPVEVFEKPRQRKQWQSSETPPDVSPRGGSPDGDGEAPPGRKEDKGAGAGEALTPEARRAVWEEMRAGVERNKRAAAEERRGGGLAAFLGVPAESQDGGKPAAGAPARSNADAARPSSPGITAEATLAPAADPYERRRCKLEAEAQAREAEIQAFQRQHWQEMKGAAARNRAALLAEMRNGGGSLNPDPLSPGKPLPPIPSKQQQEDQGQENEGEQQAEGERQQGSSGSPREEDFEFAAMLKDMQDVLVHEGESEPSQGEEDDELYNDGKYASALSGRFMLNGEEVPLPVNESDSLAMKVEALRMFLEQQLDTMPFLRVYRRLESLSVEDDEEEVSHEFLEALGPEKLPYLQLIHQLIVCEVNLNCEQAT</sequence>
<evidence type="ECO:0000256" key="5">
    <source>
        <dbReference type="ARBA" id="ARBA00022777"/>
    </source>
</evidence>